<evidence type="ECO:0000313" key="1">
    <source>
        <dbReference type="EMBL" id="BBO70601.1"/>
    </source>
</evidence>
<organism evidence="1 2">
    <name type="scientific">Desulfosarcina alkanivorans</name>
    <dbReference type="NCBI Taxonomy" id="571177"/>
    <lineage>
        <taxon>Bacteria</taxon>
        <taxon>Pseudomonadati</taxon>
        <taxon>Thermodesulfobacteriota</taxon>
        <taxon>Desulfobacteria</taxon>
        <taxon>Desulfobacterales</taxon>
        <taxon>Desulfosarcinaceae</taxon>
        <taxon>Desulfosarcina</taxon>
    </lineage>
</organism>
<name>A0A5K7YU74_9BACT</name>
<dbReference type="SUPFAM" id="SSF52540">
    <property type="entry name" value="P-loop containing nucleoside triphosphate hydrolases"/>
    <property type="match status" value="1"/>
</dbReference>
<dbReference type="KEGG" id="dalk:DSCA_45310"/>
<reference evidence="1 2" key="1">
    <citation type="submission" date="2019-11" db="EMBL/GenBank/DDBJ databases">
        <title>Comparative genomics of hydrocarbon-degrading Desulfosarcina strains.</title>
        <authorList>
            <person name="Watanabe M."/>
            <person name="Kojima H."/>
            <person name="Fukui M."/>
        </authorList>
    </citation>
    <scope>NUCLEOTIDE SEQUENCE [LARGE SCALE GENOMIC DNA]</scope>
    <source>
        <strain evidence="1 2">PL12</strain>
    </source>
</reference>
<dbReference type="Proteomes" id="UP000427906">
    <property type="component" value="Chromosome"/>
</dbReference>
<gene>
    <name evidence="1" type="ORF">DSCA_45310</name>
</gene>
<dbReference type="RefSeq" id="WP_155318538.1">
    <property type="nucleotide sequence ID" value="NZ_AP021874.1"/>
</dbReference>
<dbReference type="AlphaFoldDB" id="A0A5K7YU74"/>
<dbReference type="OrthoDB" id="7929987at2"/>
<sequence length="210" mass="24071">MAVITISRQFGAGGITLGKMVSESLGYTFADSDIIQRVAKEANVSTNWVESFEKEAGSKLSRMISSMVSKRWLDRVLADERGYLDEQIYLDYLVLIIAQFADEGDVVILGRGSQYILNDHPDAVHIMLVDEFENRVKFMMERYDMPRKKAERMVANEDRRRVNLFKRLGKSDFENPHLYHMVLNMGRLDLEAARDMVCKLVEKKAASLPI</sequence>
<dbReference type="GO" id="GO:0016301">
    <property type="term" value="F:kinase activity"/>
    <property type="evidence" value="ECO:0007669"/>
    <property type="project" value="UniProtKB-KW"/>
</dbReference>
<dbReference type="Pfam" id="PF13189">
    <property type="entry name" value="Cytidylate_kin2"/>
    <property type="match status" value="1"/>
</dbReference>
<keyword evidence="1" id="KW-0808">Transferase</keyword>
<keyword evidence="1" id="KW-0418">Kinase</keyword>
<dbReference type="InterPro" id="IPR027417">
    <property type="entry name" value="P-loop_NTPase"/>
</dbReference>
<dbReference type="Gene3D" id="3.40.50.300">
    <property type="entry name" value="P-loop containing nucleotide triphosphate hydrolases"/>
    <property type="match status" value="1"/>
</dbReference>
<evidence type="ECO:0000313" key="2">
    <source>
        <dbReference type="Proteomes" id="UP000427906"/>
    </source>
</evidence>
<dbReference type="EMBL" id="AP021874">
    <property type="protein sequence ID" value="BBO70601.1"/>
    <property type="molecule type" value="Genomic_DNA"/>
</dbReference>
<protein>
    <submittedName>
        <fullName evidence="1">Cytidylate kinase</fullName>
    </submittedName>
</protein>
<keyword evidence="2" id="KW-1185">Reference proteome</keyword>
<accession>A0A5K7YU74</accession>
<proteinExistence type="predicted"/>